<dbReference type="Gene3D" id="2.170.130.10">
    <property type="entry name" value="TonB-dependent receptor, plug domain"/>
    <property type="match status" value="1"/>
</dbReference>
<sequence length="807" mass="89972">MKNTPIITLLLLLLLPAFTMAQPTGKIKGTAKEGATISLLKATDSAVVKMAVAGSGGQFEIEQLSWGNYLLQIHAVGFKAYISNKFSLNDAAPTYDAGILKLQPLSNELNNVTVTARKQMVEVQADKTVVNVDAMISNTGATALEVLEKSPGISVDRDGNISMRGKQGVMVLIDGKPSYLTGADLVNLLSSMTANQLDQIELMTNPPAKYDAAGNAGIINIKTKKSRQRGWNGNLNLSYGQGKYEKLNNSLNLNYRNEKLNVYLNYSQRHFKDFNNLLINRTYYDATGKDVQGYFEQPTYLLITGNHNNLKAGVDLYLSKQTTLGFSASGFISPRNFDGESIGHLKGADAVIDSSTFTFSDNGNRWQNAAFNINLRHSFSKNSELSADVDYNRYDMANNQLFTTQIVQPLGQLTFNELLKGNLPSVIDIYAAKADYSYTTSKGVKLETGWKSSYVRTDNTADYFLWANGNWKPDYDKTNHFEYKENINAAYINSNKSFGKLSVQAGLRFENTNYKGYQRGNPQKADSSFTNNYNKLFPTVYLSYPLDSNNTVNLNVGRRIDRPAYQQMNPFLFFINKYTYQVGNPFIQPQLTTTFELTHTYKNWLTTTINHSETNKYFSQIFRTEGEVTILTQGNLARMRNTSLSINAQLNPTKWWSANVSGTLNKRVVKGVGNNADFASDNVSFSANANNNFKLGKGWSAELSGNYNSRSADAQFIIAGFGQVSAGIAKQVLKNKGSVKLNVRDIFFSQIINGDIRYQNVREHFKQSRDSRVVTLSFSYRFGKNFNDNRRKTGGSSEEQQRVGVGG</sequence>
<dbReference type="SUPFAM" id="SSF56935">
    <property type="entry name" value="Porins"/>
    <property type="match status" value="1"/>
</dbReference>
<proteinExistence type="predicted"/>
<dbReference type="InterPro" id="IPR036942">
    <property type="entry name" value="Beta-barrel_TonB_sf"/>
</dbReference>
<organism evidence="7 8">
    <name type="scientific">Phnomibacter ginsenosidimutans</name>
    <dbReference type="NCBI Taxonomy" id="2676868"/>
    <lineage>
        <taxon>Bacteria</taxon>
        <taxon>Pseudomonadati</taxon>
        <taxon>Bacteroidota</taxon>
        <taxon>Chitinophagia</taxon>
        <taxon>Chitinophagales</taxon>
        <taxon>Chitinophagaceae</taxon>
        <taxon>Phnomibacter</taxon>
    </lineage>
</organism>
<dbReference type="SUPFAM" id="SSF49478">
    <property type="entry name" value="Cna protein B-type domain"/>
    <property type="match status" value="1"/>
</dbReference>
<dbReference type="EMBL" id="CP046566">
    <property type="protein sequence ID" value="QGW28054.1"/>
    <property type="molecule type" value="Genomic_DNA"/>
</dbReference>
<feature type="chain" id="PRO_5026208679" evidence="4">
    <location>
        <begin position="22"/>
        <end position="807"/>
    </location>
</feature>
<evidence type="ECO:0000259" key="5">
    <source>
        <dbReference type="Pfam" id="PF07715"/>
    </source>
</evidence>
<dbReference type="RefSeq" id="WP_157478394.1">
    <property type="nucleotide sequence ID" value="NZ_CP046566.1"/>
</dbReference>
<dbReference type="InterPro" id="IPR041700">
    <property type="entry name" value="OMP_b-brl_3"/>
</dbReference>
<evidence type="ECO:0000256" key="3">
    <source>
        <dbReference type="ARBA" id="ARBA00023237"/>
    </source>
</evidence>
<dbReference type="Gene3D" id="2.40.170.20">
    <property type="entry name" value="TonB-dependent receptor, beta-barrel domain"/>
    <property type="match status" value="1"/>
</dbReference>
<keyword evidence="7" id="KW-0675">Receptor</keyword>
<dbReference type="InterPro" id="IPR012910">
    <property type="entry name" value="Plug_dom"/>
</dbReference>
<keyword evidence="4" id="KW-0732">Signal</keyword>
<comment type="subcellular location">
    <subcellularLocation>
        <location evidence="1">Cell outer membrane</location>
    </subcellularLocation>
</comment>
<dbReference type="KEGG" id="fls:GLV81_08035"/>
<keyword evidence="2" id="KW-0472">Membrane</keyword>
<keyword evidence="8" id="KW-1185">Reference proteome</keyword>
<dbReference type="AlphaFoldDB" id="A0A6I6G7B1"/>
<dbReference type="GO" id="GO:0009279">
    <property type="term" value="C:cell outer membrane"/>
    <property type="evidence" value="ECO:0007669"/>
    <property type="project" value="UniProtKB-SubCell"/>
</dbReference>
<evidence type="ECO:0000259" key="6">
    <source>
        <dbReference type="Pfam" id="PF14905"/>
    </source>
</evidence>
<evidence type="ECO:0000256" key="1">
    <source>
        <dbReference type="ARBA" id="ARBA00004442"/>
    </source>
</evidence>
<dbReference type="Pfam" id="PF07715">
    <property type="entry name" value="Plug"/>
    <property type="match status" value="1"/>
</dbReference>
<keyword evidence="3" id="KW-0998">Cell outer membrane</keyword>
<evidence type="ECO:0000256" key="4">
    <source>
        <dbReference type="SAM" id="SignalP"/>
    </source>
</evidence>
<gene>
    <name evidence="7" type="ORF">GLV81_08035</name>
</gene>
<dbReference type="Proteomes" id="UP000426027">
    <property type="component" value="Chromosome"/>
</dbReference>
<feature type="domain" description="Outer membrane protein beta-barrel" evidence="6">
    <location>
        <begin position="378"/>
        <end position="780"/>
    </location>
</feature>
<evidence type="ECO:0000313" key="7">
    <source>
        <dbReference type="EMBL" id="QGW28054.1"/>
    </source>
</evidence>
<accession>A0A6I6G7B1</accession>
<dbReference type="InterPro" id="IPR037066">
    <property type="entry name" value="Plug_dom_sf"/>
</dbReference>
<reference evidence="7 8" key="1">
    <citation type="submission" date="2019-11" db="EMBL/GenBank/DDBJ databases">
        <authorList>
            <person name="Im W.T."/>
        </authorList>
    </citation>
    <scope>NUCLEOTIDE SEQUENCE [LARGE SCALE GENOMIC DNA]</scope>
    <source>
        <strain evidence="7 8">SB-02</strain>
    </source>
</reference>
<protein>
    <submittedName>
        <fullName evidence="7">TonB-dependent receptor</fullName>
    </submittedName>
</protein>
<evidence type="ECO:0000313" key="8">
    <source>
        <dbReference type="Proteomes" id="UP000426027"/>
    </source>
</evidence>
<dbReference type="PANTHER" id="PTHR40980">
    <property type="entry name" value="PLUG DOMAIN-CONTAINING PROTEIN"/>
    <property type="match status" value="1"/>
</dbReference>
<evidence type="ECO:0000256" key="2">
    <source>
        <dbReference type="ARBA" id="ARBA00023136"/>
    </source>
</evidence>
<name>A0A6I6G7B1_9BACT</name>
<dbReference type="Pfam" id="PF14905">
    <property type="entry name" value="OMP_b-brl_3"/>
    <property type="match status" value="1"/>
</dbReference>
<feature type="domain" description="TonB-dependent receptor plug" evidence="5">
    <location>
        <begin position="122"/>
        <end position="217"/>
    </location>
</feature>
<feature type="signal peptide" evidence="4">
    <location>
        <begin position="1"/>
        <end position="21"/>
    </location>
</feature>
<dbReference type="PANTHER" id="PTHR40980:SF4">
    <property type="entry name" value="TONB-DEPENDENT RECEPTOR-LIKE BETA-BARREL DOMAIN-CONTAINING PROTEIN"/>
    <property type="match status" value="1"/>
</dbReference>